<protein>
    <submittedName>
        <fullName evidence="1">Uncharacterized protein</fullName>
    </submittedName>
</protein>
<reference evidence="1 2" key="1">
    <citation type="journal article" date="2019" name="Sci. Rep.">
        <title>Orb-weaving spider Araneus ventricosus genome elucidates the spidroin gene catalogue.</title>
        <authorList>
            <person name="Kono N."/>
            <person name="Nakamura H."/>
            <person name="Ohtoshi R."/>
            <person name="Moran D.A.P."/>
            <person name="Shinohara A."/>
            <person name="Yoshida Y."/>
            <person name="Fujiwara M."/>
            <person name="Mori M."/>
            <person name="Tomita M."/>
            <person name="Arakawa K."/>
        </authorList>
    </citation>
    <scope>NUCLEOTIDE SEQUENCE [LARGE SCALE GENOMIC DNA]</scope>
</reference>
<organism evidence="1 2">
    <name type="scientific">Araneus ventricosus</name>
    <name type="common">Orbweaver spider</name>
    <name type="synonym">Epeira ventricosa</name>
    <dbReference type="NCBI Taxonomy" id="182803"/>
    <lineage>
        <taxon>Eukaryota</taxon>
        <taxon>Metazoa</taxon>
        <taxon>Ecdysozoa</taxon>
        <taxon>Arthropoda</taxon>
        <taxon>Chelicerata</taxon>
        <taxon>Arachnida</taxon>
        <taxon>Araneae</taxon>
        <taxon>Araneomorphae</taxon>
        <taxon>Entelegynae</taxon>
        <taxon>Araneoidea</taxon>
        <taxon>Araneidae</taxon>
        <taxon>Araneus</taxon>
    </lineage>
</organism>
<dbReference type="EMBL" id="BGPR01000356">
    <property type="protein sequence ID" value="GBM15189.1"/>
    <property type="molecule type" value="Genomic_DNA"/>
</dbReference>
<keyword evidence="2" id="KW-1185">Reference proteome</keyword>
<sequence>MGAAFEPLTANQIQSVFRRTQRGSRSDVFECSSSYSANCLRTCKVRSVSQGLFKNTFKDPLPPLASDKRLLLVRGGFAHFPWFAVVSSENNFFERLASIYTRLYSVLGHHDLFWTTVAWW</sequence>
<evidence type="ECO:0000313" key="2">
    <source>
        <dbReference type="Proteomes" id="UP000499080"/>
    </source>
</evidence>
<name>A0A4Y2DG26_ARAVE</name>
<gene>
    <name evidence="1" type="ORF">AVEN_39103_1</name>
</gene>
<proteinExistence type="predicted"/>
<dbReference type="AlphaFoldDB" id="A0A4Y2DG26"/>
<comment type="caution">
    <text evidence="1">The sequence shown here is derived from an EMBL/GenBank/DDBJ whole genome shotgun (WGS) entry which is preliminary data.</text>
</comment>
<evidence type="ECO:0000313" key="1">
    <source>
        <dbReference type="EMBL" id="GBM15189.1"/>
    </source>
</evidence>
<dbReference type="Proteomes" id="UP000499080">
    <property type="component" value="Unassembled WGS sequence"/>
</dbReference>
<accession>A0A4Y2DG26</accession>